<reference evidence="2 3" key="1">
    <citation type="submission" date="2023-09" db="EMBL/GenBank/DDBJ databases">
        <title>Buttiauxella selenatireducens sp. nov., isolated from the rhizosphere of Cardamine hupingshanesis.</title>
        <authorList>
            <person name="Zhang S."/>
            <person name="Xu Z."/>
            <person name="Wang H."/>
            <person name="Guo Y."/>
        </authorList>
    </citation>
    <scope>NUCLEOTIDE SEQUENCE [LARGE SCALE GENOMIC DNA]</scope>
    <source>
        <strain evidence="2 3">R73</strain>
    </source>
</reference>
<evidence type="ECO:0000256" key="1">
    <source>
        <dbReference type="SAM" id="Phobius"/>
    </source>
</evidence>
<keyword evidence="3" id="KW-1185">Reference proteome</keyword>
<dbReference type="InterPro" id="IPR010295">
    <property type="entry name" value="DUF898"/>
</dbReference>
<feature type="transmembrane region" description="Helical" evidence="1">
    <location>
        <begin position="94"/>
        <end position="117"/>
    </location>
</feature>
<feature type="transmembrane region" description="Helical" evidence="1">
    <location>
        <begin position="143"/>
        <end position="168"/>
    </location>
</feature>
<dbReference type="Pfam" id="PF05987">
    <property type="entry name" value="DUF898"/>
    <property type="match status" value="1"/>
</dbReference>
<feature type="transmembrane region" description="Helical" evidence="1">
    <location>
        <begin position="277"/>
        <end position="302"/>
    </location>
</feature>
<sequence>MSEIQTEIEETHSRSLVFHGTGKGYFKIWIVNVLLTIVTLGVYGAWAFVRSKRYLYNHTELSGSRFDYKATGGAIFVSWLCLLIYIFALEGALIGRHSLTAAAMGGLLILFLPYLLVQSIRYQMQSTTLNNVRFNFKCSGFKAWWVMLGCPLLMGLGVGLICVLIMSTCSSATLFDMQRIIITAVIAVLVGILGMGIIQGVATALGLNLLFNNLSFGKQTFSTDISFKKCITICLISISLMIPFILIVLNLVLPSYLEIASTAFLDNPDLLAEKMNSLQATMAVAYLVYLLGIIICASFLYVKMRNYYYSAVVLSGRVAFRSTLTISGFMGQVIINILITVCTLGFGYPWARIRYCHYLANNTWVDGDLDSLNLEDHEDKIATDIVSRLSRGLVPNISL</sequence>
<evidence type="ECO:0000313" key="3">
    <source>
        <dbReference type="Proteomes" id="UP001246690"/>
    </source>
</evidence>
<feature type="transmembrane region" description="Helical" evidence="1">
    <location>
        <begin position="70"/>
        <end position="88"/>
    </location>
</feature>
<feature type="transmembrane region" description="Helical" evidence="1">
    <location>
        <begin position="232"/>
        <end position="257"/>
    </location>
</feature>
<keyword evidence="1" id="KW-1133">Transmembrane helix</keyword>
<organism evidence="2 3">
    <name type="scientific">Buttiauxella selenatireducens</name>
    <dbReference type="NCBI Taxonomy" id="3073902"/>
    <lineage>
        <taxon>Bacteria</taxon>
        <taxon>Pseudomonadati</taxon>
        <taxon>Pseudomonadota</taxon>
        <taxon>Gammaproteobacteria</taxon>
        <taxon>Enterobacterales</taxon>
        <taxon>Enterobacteriaceae</taxon>
        <taxon>Buttiauxella</taxon>
    </lineage>
</organism>
<keyword evidence="1" id="KW-0472">Membrane</keyword>
<dbReference type="Proteomes" id="UP001246690">
    <property type="component" value="Chromosome"/>
</dbReference>
<dbReference type="EMBL" id="CP133838">
    <property type="protein sequence ID" value="WMY74916.1"/>
    <property type="molecule type" value="Genomic_DNA"/>
</dbReference>
<protein>
    <submittedName>
        <fullName evidence="2">DUF898 family protein</fullName>
    </submittedName>
</protein>
<evidence type="ECO:0000313" key="2">
    <source>
        <dbReference type="EMBL" id="WMY74916.1"/>
    </source>
</evidence>
<gene>
    <name evidence="2" type="ORF">RHD99_02720</name>
</gene>
<feature type="transmembrane region" description="Helical" evidence="1">
    <location>
        <begin position="28"/>
        <end position="49"/>
    </location>
</feature>
<keyword evidence="1" id="KW-0812">Transmembrane</keyword>
<proteinExistence type="predicted"/>
<feature type="transmembrane region" description="Helical" evidence="1">
    <location>
        <begin position="323"/>
        <end position="351"/>
    </location>
</feature>
<name>A0ABY9SEN7_9ENTR</name>
<accession>A0ABY9SEN7</accession>
<dbReference type="RefSeq" id="WP_309877353.1">
    <property type="nucleotide sequence ID" value="NZ_CP133838.1"/>
</dbReference>
<feature type="transmembrane region" description="Helical" evidence="1">
    <location>
        <begin position="180"/>
        <end position="211"/>
    </location>
</feature>